<reference evidence="1 2" key="1">
    <citation type="journal article" date="2023" name="Arcadia Sci">
        <title>De novo assembly of a long-read Amblyomma americanum tick genome.</title>
        <authorList>
            <person name="Chou S."/>
            <person name="Poskanzer K.E."/>
            <person name="Rollins M."/>
            <person name="Thuy-Boun P.S."/>
        </authorList>
    </citation>
    <scope>NUCLEOTIDE SEQUENCE [LARGE SCALE GENOMIC DNA]</scope>
    <source>
        <strain evidence="1">F_SG_1</strain>
        <tissue evidence="1">Salivary glands</tissue>
    </source>
</reference>
<organism evidence="1 2">
    <name type="scientific">Amblyomma americanum</name>
    <name type="common">Lone star tick</name>
    <dbReference type="NCBI Taxonomy" id="6943"/>
    <lineage>
        <taxon>Eukaryota</taxon>
        <taxon>Metazoa</taxon>
        <taxon>Ecdysozoa</taxon>
        <taxon>Arthropoda</taxon>
        <taxon>Chelicerata</taxon>
        <taxon>Arachnida</taxon>
        <taxon>Acari</taxon>
        <taxon>Parasitiformes</taxon>
        <taxon>Ixodida</taxon>
        <taxon>Ixodoidea</taxon>
        <taxon>Ixodidae</taxon>
        <taxon>Amblyomminae</taxon>
        <taxon>Amblyomma</taxon>
    </lineage>
</organism>
<dbReference type="AlphaFoldDB" id="A0AAQ4DZB1"/>
<protein>
    <submittedName>
        <fullName evidence="1">Uncharacterized protein</fullName>
    </submittedName>
</protein>
<sequence>MSMLKRKRATVLRQQYFSTFVSNGEVTTHMVPNETCLPMITDNFGDWTDDMAVRLGSDVLRRCTGYPAERVLRRLYKT</sequence>
<proteinExistence type="predicted"/>
<dbReference type="EMBL" id="JARKHS020024968">
    <property type="protein sequence ID" value="KAK8767801.1"/>
    <property type="molecule type" value="Genomic_DNA"/>
</dbReference>
<evidence type="ECO:0000313" key="1">
    <source>
        <dbReference type="EMBL" id="KAK8767801.1"/>
    </source>
</evidence>
<dbReference type="Proteomes" id="UP001321473">
    <property type="component" value="Unassembled WGS sequence"/>
</dbReference>
<comment type="caution">
    <text evidence="1">The sequence shown here is derived from an EMBL/GenBank/DDBJ whole genome shotgun (WGS) entry which is preliminary data.</text>
</comment>
<evidence type="ECO:0000313" key="2">
    <source>
        <dbReference type="Proteomes" id="UP001321473"/>
    </source>
</evidence>
<name>A0AAQ4DZB1_AMBAM</name>
<gene>
    <name evidence="1" type="ORF">V5799_005418</name>
</gene>
<keyword evidence="2" id="KW-1185">Reference proteome</keyword>
<accession>A0AAQ4DZB1</accession>